<dbReference type="HAMAP" id="MF_01456">
    <property type="entry name" value="NDH1_NuoK"/>
    <property type="match status" value="1"/>
</dbReference>
<dbReference type="EMBL" id="MT742603">
    <property type="protein sequence ID" value="QNM39635.1"/>
    <property type="molecule type" value="Genomic_DNA"/>
</dbReference>
<reference evidence="8" key="1">
    <citation type="submission" date="2020-07" db="EMBL/GenBank/DDBJ databases">
        <title>Complete mitochondrial genomes reveal population-level patterns in the widespread red alga Gelidiella fanii (Gelidiales, Rhodophyta).</title>
        <authorList>
            <person name="Boo G.H."/>
            <person name="Zubia M."/>
            <person name="Hughey J.R."/>
            <person name="Sherwood A.R."/>
            <person name="Fujii M.T."/>
            <person name="Boo S.M."/>
            <person name="Miller K.A."/>
        </authorList>
    </citation>
    <scope>NUCLEOTIDE SEQUENCE</scope>
</reference>
<dbReference type="GeneID" id="62620179"/>
<dbReference type="InterPro" id="IPR001133">
    <property type="entry name" value="NADH_UbQ_OxRdtase_chain4L/K"/>
</dbReference>
<dbReference type="InterPro" id="IPR039428">
    <property type="entry name" value="NUOK/Mnh_C1-like"/>
</dbReference>
<evidence type="ECO:0000256" key="5">
    <source>
        <dbReference type="ARBA" id="ARBA00022989"/>
    </source>
</evidence>
<dbReference type="NCBIfam" id="NF004323">
    <property type="entry name" value="PRK05715.1-5"/>
    <property type="match status" value="1"/>
</dbReference>
<dbReference type="GO" id="GO:0016651">
    <property type="term" value="F:oxidoreductase activity, acting on NAD(P)H"/>
    <property type="evidence" value="ECO:0007669"/>
    <property type="project" value="InterPro"/>
</dbReference>
<name>A0A7G9IW91_9FLOR</name>
<keyword evidence="4 7" id="KW-0812">Transmembrane</keyword>
<feature type="transmembrane region" description="Helical" evidence="7">
    <location>
        <begin position="36"/>
        <end position="54"/>
    </location>
</feature>
<dbReference type="RefSeq" id="YP_009988359.1">
    <property type="nucleotide sequence ID" value="NC_052714.1"/>
</dbReference>
<gene>
    <name evidence="8" type="primary">nad4L</name>
</gene>
<dbReference type="AlphaFoldDB" id="A0A7G9IW91"/>
<keyword evidence="8" id="KW-0496">Mitochondrion</keyword>
<geneLocation type="mitochondrion" evidence="8"/>
<dbReference type="GO" id="GO:0042773">
    <property type="term" value="P:ATP synthesis coupled electron transport"/>
    <property type="evidence" value="ECO:0007669"/>
    <property type="project" value="InterPro"/>
</dbReference>
<comment type="similarity">
    <text evidence="2">Belongs to the complex I subunit 4L family.</text>
</comment>
<evidence type="ECO:0000256" key="2">
    <source>
        <dbReference type="ARBA" id="ARBA00010519"/>
    </source>
</evidence>
<evidence type="ECO:0000256" key="4">
    <source>
        <dbReference type="ARBA" id="ARBA00022692"/>
    </source>
</evidence>
<evidence type="ECO:0000256" key="1">
    <source>
        <dbReference type="ARBA" id="ARBA00004141"/>
    </source>
</evidence>
<dbReference type="Gene3D" id="1.10.287.3510">
    <property type="match status" value="1"/>
</dbReference>
<protein>
    <submittedName>
        <fullName evidence="8">NADH dehydrogenase subunit 4L</fullName>
    </submittedName>
</protein>
<sequence length="101" mass="11298">MYEQINYINVSTLLFLISVIGIFLNQRNILVMLMSLEMMFLAISFNLIFSSILLDDIIGQIFSLLILTVAAAESSIGLAILVVYYRIRSAITVELMTLMAG</sequence>
<feature type="transmembrane region" description="Helical" evidence="7">
    <location>
        <begin position="6"/>
        <end position="24"/>
    </location>
</feature>
<dbReference type="PANTHER" id="PTHR11434">
    <property type="entry name" value="NADH-UBIQUINONE OXIDOREDUCTASE SUBUNIT ND4L"/>
    <property type="match status" value="1"/>
</dbReference>
<accession>A0A7G9IW91</accession>
<dbReference type="NCBIfam" id="NF004320">
    <property type="entry name" value="PRK05715.1-2"/>
    <property type="match status" value="1"/>
</dbReference>
<dbReference type="Pfam" id="PF00420">
    <property type="entry name" value="Oxidored_q2"/>
    <property type="match status" value="1"/>
</dbReference>
<proteinExistence type="inferred from homology"/>
<evidence type="ECO:0000256" key="3">
    <source>
        <dbReference type="ARBA" id="ARBA00022448"/>
    </source>
</evidence>
<evidence type="ECO:0000313" key="8">
    <source>
        <dbReference type="EMBL" id="QNM39635.1"/>
    </source>
</evidence>
<dbReference type="PANTHER" id="PTHR11434:SF16">
    <property type="entry name" value="NADH-UBIQUINONE OXIDOREDUCTASE CHAIN 4L"/>
    <property type="match status" value="1"/>
</dbReference>
<keyword evidence="6 7" id="KW-0472">Membrane</keyword>
<keyword evidence="3" id="KW-0813">Transport</keyword>
<evidence type="ECO:0000256" key="6">
    <source>
        <dbReference type="ARBA" id="ARBA00023136"/>
    </source>
</evidence>
<organism evidence="8">
    <name type="scientific">Gelidiella flabella</name>
    <dbReference type="NCBI Taxonomy" id="2026927"/>
    <lineage>
        <taxon>Eukaryota</taxon>
        <taxon>Rhodophyta</taxon>
        <taxon>Florideophyceae</taxon>
        <taxon>Rhodymeniophycidae</taxon>
        <taxon>Gelidiales</taxon>
        <taxon>Gelidiellaceae</taxon>
        <taxon>Gelidiella</taxon>
    </lineage>
</organism>
<dbReference type="GO" id="GO:0030964">
    <property type="term" value="C:NADH dehydrogenase complex"/>
    <property type="evidence" value="ECO:0007669"/>
    <property type="project" value="TreeGrafter"/>
</dbReference>
<feature type="transmembrane region" description="Helical" evidence="7">
    <location>
        <begin position="60"/>
        <end position="85"/>
    </location>
</feature>
<keyword evidence="5 7" id="KW-1133">Transmembrane helix</keyword>
<dbReference type="NCBIfam" id="NF004321">
    <property type="entry name" value="PRK05715.1-3"/>
    <property type="match status" value="1"/>
</dbReference>
<evidence type="ECO:0000256" key="7">
    <source>
        <dbReference type="SAM" id="Phobius"/>
    </source>
</evidence>
<comment type="subcellular location">
    <subcellularLocation>
        <location evidence="1">Membrane</location>
        <topology evidence="1">Multi-pass membrane protein</topology>
    </subcellularLocation>
</comment>